<reference evidence="2" key="1">
    <citation type="submission" date="2017-03" db="EMBL/GenBank/DDBJ databases">
        <title>Phytopthora megakarya and P. palmivora, two closely related causual agents of cacao black pod achieved similar genome size and gene model numbers by different mechanisms.</title>
        <authorList>
            <person name="Ali S."/>
            <person name="Shao J."/>
            <person name="Larry D.J."/>
            <person name="Kronmiller B."/>
            <person name="Shen D."/>
            <person name="Strem M.D."/>
            <person name="Melnick R.L."/>
            <person name="Guiltinan M.J."/>
            <person name="Tyler B.M."/>
            <person name="Meinhardt L.W."/>
            <person name="Bailey B.A."/>
        </authorList>
    </citation>
    <scope>NUCLEOTIDE SEQUENCE [LARGE SCALE GENOMIC DNA]</scope>
    <source>
        <strain evidence="2">zdho120</strain>
    </source>
</reference>
<protein>
    <submittedName>
        <fullName evidence="1">Uncharacterized protein</fullName>
    </submittedName>
</protein>
<dbReference type="AlphaFoldDB" id="A0A225WGG0"/>
<sequence>MCACDYVVYTPWHDRDLFVTQQHSDELGAESPTQFSADPNSGPEAVMRNLLKVLPAKQQGVYHTLALRLLARNIYMIGTIQTNKKGFPPALTTTASSRPANTPRGSMTVAVTKCCPQLRASL</sequence>
<evidence type="ECO:0000313" key="2">
    <source>
        <dbReference type="Proteomes" id="UP000198211"/>
    </source>
</evidence>
<comment type="caution">
    <text evidence="1">The sequence shown here is derived from an EMBL/GenBank/DDBJ whole genome shotgun (WGS) entry which is preliminary data.</text>
</comment>
<gene>
    <name evidence="1" type="ORF">PHMEG_0009463</name>
</gene>
<dbReference type="OrthoDB" id="120672at2759"/>
<organism evidence="1 2">
    <name type="scientific">Phytophthora megakarya</name>
    <dbReference type="NCBI Taxonomy" id="4795"/>
    <lineage>
        <taxon>Eukaryota</taxon>
        <taxon>Sar</taxon>
        <taxon>Stramenopiles</taxon>
        <taxon>Oomycota</taxon>
        <taxon>Peronosporomycetes</taxon>
        <taxon>Peronosporales</taxon>
        <taxon>Peronosporaceae</taxon>
        <taxon>Phytophthora</taxon>
    </lineage>
</organism>
<keyword evidence="2" id="KW-1185">Reference proteome</keyword>
<dbReference type="EMBL" id="NBNE01000885">
    <property type="protein sequence ID" value="OWZ16695.1"/>
    <property type="molecule type" value="Genomic_DNA"/>
</dbReference>
<proteinExistence type="predicted"/>
<dbReference type="Proteomes" id="UP000198211">
    <property type="component" value="Unassembled WGS sequence"/>
</dbReference>
<evidence type="ECO:0000313" key="1">
    <source>
        <dbReference type="EMBL" id="OWZ16695.1"/>
    </source>
</evidence>
<name>A0A225WGG0_9STRA</name>
<accession>A0A225WGG0</accession>